<dbReference type="Gene3D" id="1.20.58.520">
    <property type="entry name" value="Amidohydrolase"/>
    <property type="match status" value="1"/>
</dbReference>
<dbReference type="PANTHER" id="PTHR43135:SF3">
    <property type="entry name" value="ALPHA-D-RIBOSE 1-METHYLPHOSPHONATE 5-TRIPHOSPHATE DIPHOSPHATASE"/>
    <property type="match status" value="1"/>
</dbReference>
<dbReference type="SUPFAM" id="SSF51556">
    <property type="entry name" value="Metallo-dependent hydrolases"/>
    <property type="match status" value="1"/>
</dbReference>
<dbReference type="Gene3D" id="3.40.50.10910">
    <property type="entry name" value="Amidohydrolase"/>
    <property type="match status" value="1"/>
</dbReference>
<reference evidence="2 3" key="1">
    <citation type="submission" date="2017-08" db="EMBL/GenBank/DDBJ databases">
        <title>Harnessing the power of phylogenomics to disentangle the directionality and signatures of interkingdom host jumping in the parasitic fungal genus Tolypocladium.</title>
        <authorList>
            <person name="Quandt C.A."/>
            <person name="Patterson W."/>
            <person name="Spatafora J.W."/>
        </authorList>
    </citation>
    <scope>NUCLEOTIDE SEQUENCE [LARGE SCALE GENOMIC DNA]</scope>
    <source>
        <strain evidence="2 3">CBS 113982</strain>
    </source>
</reference>
<gene>
    <name evidence="2" type="ORF">TCAP_03316</name>
</gene>
<dbReference type="InterPro" id="IPR006680">
    <property type="entry name" value="Amidohydro-rel"/>
</dbReference>
<organism evidence="2 3">
    <name type="scientific">Tolypocladium capitatum</name>
    <dbReference type="NCBI Taxonomy" id="45235"/>
    <lineage>
        <taxon>Eukaryota</taxon>
        <taxon>Fungi</taxon>
        <taxon>Dikarya</taxon>
        <taxon>Ascomycota</taxon>
        <taxon>Pezizomycotina</taxon>
        <taxon>Sordariomycetes</taxon>
        <taxon>Hypocreomycetidae</taxon>
        <taxon>Hypocreales</taxon>
        <taxon>Ophiocordycipitaceae</taxon>
        <taxon>Tolypocladium</taxon>
    </lineage>
</organism>
<evidence type="ECO:0000259" key="1">
    <source>
        <dbReference type="Pfam" id="PF01979"/>
    </source>
</evidence>
<sequence>MTPSTDPASGAAAEPRRVAITNVRVFDGERLSEPTTVVIEGGLIVSNADGAEEVDGANGVLLPGLIDAHVHLGKEGQLRQMRDWGVTTALGMGEWSVETLKMLRGRENQGLTDIRSSGLPATVPGSFHSKMLPFPTRGLVAGAADATRFVTNRLAEGADYIKVIADVPGPDQATLDALVSAAHERGKLVVAHAATFTPFVMALEAKADVITHVPRDKALDDEAVARMVADKRSSVPTLHMMGLITKPLSLGTILRLLFRPSLLLTIVSGFRSFSGTQTYENAKESVARMHRAGVPILAGTDANEEQDSPFQVRHGEAMHREMELLVEAGLSTVDVLRAATALPAKHFALSDRGVVEPGKRADLLLLRDDPIKDIRATRSIQRVWCGGIEHVRTYV</sequence>
<dbReference type="AlphaFoldDB" id="A0A2K3QGS2"/>
<dbReference type="Proteomes" id="UP000236621">
    <property type="component" value="Unassembled WGS sequence"/>
</dbReference>
<proteinExistence type="predicted"/>
<dbReference type="STRING" id="45235.A0A2K3QGS2"/>
<name>A0A2K3QGS2_9HYPO</name>
<feature type="domain" description="Amidohydrolase-related" evidence="1">
    <location>
        <begin position="60"/>
        <end position="387"/>
    </location>
</feature>
<dbReference type="Gene3D" id="3.30.110.90">
    <property type="entry name" value="Amidohydrolase"/>
    <property type="match status" value="1"/>
</dbReference>
<comment type="caution">
    <text evidence="2">The sequence shown here is derived from an EMBL/GenBank/DDBJ whole genome shotgun (WGS) entry which is preliminary data.</text>
</comment>
<evidence type="ECO:0000313" key="3">
    <source>
        <dbReference type="Proteomes" id="UP000236621"/>
    </source>
</evidence>
<keyword evidence="3" id="KW-1185">Reference proteome</keyword>
<dbReference type="InterPro" id="IPR011059">
    <property type="entry name" value="Metal-dep_hydrolase_composite"/>
</dbReference>
<dbReference type="SUPFAM" id="SSF51338">
    <property type="entry name" value="Composite domain of metallo-dependent hydrolases"/>
    <property type="match status" value="1"/>
</dbReference>
<protein>
    <submittedName>
        <fullName evidence="2">Adenine deaminase</fullName>
    </submittedName>
</protein>
<dbReference type="OrthoDB" id="194468at2759"/>
<dbReference type="GO" id="GO:0016810">
    <property type="term" value="F:hydrolase activity, acting on carbon-nitrogen (but not peptide) bonds"/>
    <property type="evidence" value="ECO:0007669"/>
    <property type="project" value="InterPro"/>
</dbReference>
<dbReference type="Pfam" id="PF01979">
    <property type="entry name" value="Amidohydro_1"/>
    <property type="match status" value="1"/>
</dbReference>
<dbReference type="InterPro" id="IPR051781">
    <property type="entry name" value="Metallo-dep_Hydrolase"/>
</dbReference>
<dbReference type="InterPro" id="IPR032466">
    <property type="entry name" value="Metal_Hydrolase"/>
</dbReference>
<dbReference type="EMBL" id="NRSZ01000505">
    <property type="protein sequence ID" value="PNY26742.1"/>
    <property type="molecule type" value="Genomic_DNA"/>
</dbReference>
<dbReference type="Gene3D" id="2.30.40.10">
    <property type="entry name" value="Urease, subunit C, domain 1"/>
    <property type="match status" value="1"/>
</dbReference>
<dbReference type="PANTHER" id="PTHR43135">
    <property type="entry name" value="ALPHA-D-RIBOSE 1-METHYLPHOSPHONATE 5-TRIPHOSPHATE DIPHOSPHATASE"/>
    <property type="match status" value="1"/>
</dbReference>
<evidence type="ECO:0000313" key="2">
    <source>
        <dbReference type="EMBL" id="PNY26742.1"/>
    </source>
</evidence>
<accession>A0A2K3QGS2</accession>